<dbReference type="EMBL" id="CAUJNA010003347">
    <property type="protein sequence ID" value="CAJ1399749.1"/>
    <property type="molecule type" value="Genomic_DNA"/>
</dbReference>
<evidence type="ECO:0000256" key="1">
    <source>
        <dbReference type="SAM" id="MobiDB-lite"/>
    </source>
</evidence>
<keyword evidence="3" id="KW-1185">Reference proteome</keyword>
<proteinExistence type="predicted"/>
<name>A0AA36J606_9DINO</name>
<dbReference type="AlphaFoldDB" id="A0AA36J606"/>
<feature type="region of interest" description="Disordered" evidence="1">
    <location>
        <begin position="144"/>
        <end position="197"/>
    </location>
</feature>
<feature type="compositionally biased region" description="Basic and acidic residues" evidence="1">
    <location>
        <begin position="151"/>
        <end position="162"/>
    </location>
</feature>
<sequence length="197" mass="21640">MAGMAGVRLRGLQATHLNGMHGVCKGYDEDKGRWEVILENGESKAIKNDNLLQVLEPGTDIQLQGGQVLHVTIGRVSVLNSMEQEDKDALFQDIDQFCMTHEVRTELNCPDGWPQFSVVLTGDPAGVAAARQALPAMLKAHSLDIPGPKVKAPDKKEAKEASEGQSPEAEDEKVETVEVEGLVMKSMERRERPSRKR</sequence>
<dbReference type="Proteomes" id="UP001178507">
    <property type="component" value="Unassembled WGS sequence"/>
</dbReference>
<comment type="caution">
    <text evidence="2">The sequence shown here is derived from an EMBL/GenBank/DDBJ whole genome shotgun (WGS) entry which is preliminary data.</text>
</comment>
<evidence type="ECO:0000313" key="2">
    <source>
        <dbReference type="EMBL" id="CAJ1399749.1"/>
    </source>
</evidence>
<protein>
    <submittedName>
        <fullName evidence="2">Uncharacterized protein</fullName>
    </submittedName>
</protein>
<accession>A0AA36J606</accession>
<gene>
    <name evidence="2" type="ORF">EVOR1521_LOCUS23232</name>
</gene>
<organism evidence="2 3">
    <name type="scientific">Effrenium voratum</name>
    <dbReference type="NCBI Taxonomy" id="2562239"/>
    <lineage>
        <taxon>Eukaryota</taxon>
        <taxon>Sar</taxon>
        <taxon>Alveolata</taxon>
        <taxon>Dinophyceae</taxon>
        <taxon>Suessiales</taxon>
        <taxon>Symbiodiniaceae</taxon>
        <taxon>Effrenium</taxon>
    </lineage>
</organism>
<reference evidence="2" key="1">
    <citation type="submission" date="2023-08" db="EMBL/GenBank/DDBJ databases">
        <authorList>
            <person name="Chen Y."/>
            <person name="Shah S."/>
            <person name="Dougan E. K."/>
            <person name="Thang M."/>
            <person name="Chan C."/>
        </authorList>
    </citation>
    <scope>NUCLEOTIDE SEQUENCE</scope>
</reference>
<evidence type="ECO:0000313" key="3">
    <source>
        <dbReference type="Proteomes" id="UP001178507"/>
    </source>
</evidence>